<dbReference type="Proteomes" id="UP000181884">
    <property type="component" value="Unassembled WGS sequence"/>
</dbReference>
<evidence type="ECO:0000313" key="9">
    <source>
        <dbReference type="Proteomes" id="UP000181884"/>
    </source>
</evidence>
<feature type="transmembrane region" description="Helical" evidence="6">
    <location>
        <begin position="203"/>
        <end position="221"/>
    </location>
</feature>
<feature type="transmembrane region" description="Helical" evidence="6">
    <location>
        <begin position="37"/>
        <end position="57"/>
    </location>
</feature>
<feature type="transmembrane region" description="Helical" evidence="6">
    <location>
        <begin position="262"/>
        <end position="282"/>
    </location>
</feature>
<keyword evidence="6" id="KW-0813">Transport</keyword>
<organism evidence="8 9">
    <name type="scientific">Enterococcus canis</name>
    <dbReference type="NCBI Taxonomy" id="214095"/>
    <lineage>
        <taxon>Bacteria</taxon>
        <taxon>Bacillati</taxon>
        <taxon>Bacillota</taxon>
        <taxon>Bacilli</taxon>
        <taxon>Lactobacillales</taxon>
        <taxon>Enterococcaceae</taxon>
        <taxon>Enterococcus</taxon>
    </lineage>
</organism>
<feature type="transmembrane region" description="Helical" evidence="6">
    <location>
        <begin position="553"/>
        <end position="574"/>
    </location>
</feature>
<evidence type="ECO:0000256" key="5">
    <source>
        <dbReference type="ARBA" id="ARBA00023136"/>
    </source>
</evidence>
<gene>
    <name evidence="8" type="ORF">RU97_GL001854</name>
</gene>
<reference evidence="8 9" key="1">
    <citation type="submission" date="2014-12" db="EMBL/GenBank/DDBJ databases">
        <title>Draft genome sequences of 29 type strains of Enterococci.</title>
        <authorList>
            <person name="Zhong Z."/>
            <person name="Sun Z."/>
            <person name="Liu W."/>
            <person name="Zhang W."/>
            <person name="Zhang H."/>
        </authorList>
    </citation>
    <scope>NUCLEOTIDE SEQUENCE [LARGE SCALE GENOMIC DNA]</scope>
    <source>
        <strain evidence="8 9">DSM 17029</strain>
    </source>
</reference>
<evidence type="ECO:0000256" key="6">
    <source>
        <dbReference type="PIRNR" id="PIRNR018968"/>
    </source>
</evidence>
<feature type="transmembrane region" description="Helical" evidence="6">
    <location>
        <begin position="86"/>
        <end position="114"/>
    </location>
</feature>
<keyword evidence="3 6" id="KW-0812">Transmembrane</keyword>
<dbReference type="PIRSF" id="PIRSF018968">
    <property type="entry name" value="ABC_permease_BceB"/>
    <property type="match status" value="1"/>
</dbReference>
<dbReference type="AlphaFoldDB" id="A0A1L8RFE8"/>
<comment type="similarity">
    <text evidence="6">Belongs to the ABC-4 integral membrane protein family.</text>
</comment>
<keyword evidence="2 6" id="KW-1003">Cell membrane</keyword>
<dbReference type="GO" id="GO:0005886">
    <property type="term" value="C:plasma membrane"/>
    <property type="evidence" value="ECO:0007669"/>
    <property type="project" value="UniProtKB-SubCell"/>
</dbReference>
<dbReference type="STRING" id="214095.RU97_GL001854"/>
<accession>A0A1L8RFE8</accession>
<dbReference type="EMBL" id="JXKH01000004">
    <property type="protein sequence ID" value="OJG18457.1"/>
    <property type="molecule type" value="Genomic_DNA"/>
</dbReference>
<keyword evidence="4 6" id="KW-1133">Transmembrane helix</keyword>
<feature type="domain" description="ABC3 transporter permease C-terminal" evidence="7">
    <location>
        <begin position="41"/>
        <end position="149"/>
    </location>
</feature>
<feature type="transmembrane region" description="Helical" evidence="6">
    <location>
        <begin position="459"/>
        <end position="484"/>
    </location>
</feature>
<dbReference type="GO" id="GO:0055085">
    <property type="term" value="P:transmembrane transport"/>
    <property type="evidence" value="ECO:0007669"/>
    <property type="project" value="UniProtKB-UniRule"/>
</dbReference>
<proteinExistence type="inferred from homology"/>
<evidence type="ECO:0000256" key="3">
    <source>
        <dbReference type="ARBA" id="ARBA00022692"/>
    </source>
</evidence>
<feature type="transmembrane region" description="Helical" evidence="6">
    <location>
        <begin position="178"/>
        <end position="197"/>
    </location>
</feature>
<comment type="caution">
    <text evidence="8">The sequence shown here is derived from an EMBL/GenBank/DDBJ whole genome shotgun (WGS) entry which is preliminary data.</text>
</comment>
<protein>
    <submittedName>
        <fullName evidence="8">ABC transporter permease</fullName>
    </submittedName>
</protein>
<dbReference type="InterPro" id="IPR052536">
    <property type="entry name" value="ABC-4_Integral_Memb_Prot"/>
</dbReference>
<comment type="subcellular location">
    <subcellularLocation>
        <location evidence="1 6">Cell membrane</location>
        <topology evidence="1 6">Multi-pass membrane protein</topology>
    </subcellularLocation>
</comment>
<dbReference type="Pfam" id="PF02687">
    <property type="entry name" value="FtsX"/>
    <property type="match status" value="1"/>
</dbReference>
<keyword evidence="9" id="KW-1185">Reference proteome</keyword>
<dbReference type="PANTHER" id="PTHR46795:SF2">
    <property type="entry name" value="ABC TRANSPORTER, PERMEASE PROTEIN"/>
    <property type="match status" value="1"/>
</dbReference>
<feature type="transmembrane region" description="Helical" evidence="6">
    <location>
        <begin position="126"/>
        <end position="150"/>
    </location>
</feature>
<evidence type="ECO:0000259" key="7">
    <source>
        <dbReference type="Pfam" id="PF02687"/>
    </source>
</evidence>
<evidence type="ECO:0000256" key="1">
    <source>
        <dbReference type="ARBA" id="ARBA00004651"/>
    </source>
</evidence>
<sequence>MAYFLSTLFAVMVFFTFSVLAFHPALSEGLDTRVQTGMLAAAIIIYGFSFFFVLYSMDVFLQSRKKEFGLLMIQGMSPKQLRRMVFLENLVIGFFATILGSFFGIFFSQLILWISKGLMHVNLAFYFPLQAIGLTCAAFLVLFLAISFFIQFRLPKLSLQELLKAGEMGKGELKSSPIKAILAILLIGVGYGIALWAKGPVVVFVMLPVIFLVILGTYFLFNQLSIRVIQRLKKNRNLFWKKTNMMVFSDLAFRMKDNARSFFLVAVISTVAFAAIGTLYGVQGMILGQMGQTPYEWQTSGTPADVKQTAQKLNDVLAKEAPEAENKTLDIYQSPEGVTFILQSQYNELAKLYQQPEVTGTAATQIVSSVESSPELTSVKVGNQDLKVSGTVSDILYPAYQTVVVVPDNTPVTGFDKTQFATWNNGGVSYDKRVAIGKSLADDPAIMSVTYMSQQVIDAYAPVLFVGIFIGIVFFVSAGSFLYFRLYSDMDSDVEKFRMVYKIGLKRKELKKMVYQQVGILFFTPIIVSLIHGAVALKAMYAIFEQPMQLEGWQVLGVFLAIQVVYYLVARIFYLRKVERLVMN</sequence>
<dbReference type="InterPro" id="IPR003838">
    <property type="entry name" value="ABC3_permease_C"/>
</dbReference>
<dbReference type="InterPro" id="IPR027022">
    <property type="entry name" value="ABC_permease_BceB-typ"/>
</dbReference>
<evidence type="ECO:0000313" key="8">
    <source>
        <dbReference type="EMBL" id="OJG18457.1"/>
    </source>
</evidence>
<evidence type="ECO:0000256" key="2">
    <source>
        <dbReference type="ARBA" id="ARBA00022475"/>
    </source>
</evidence>
<name>A0A1L8RFE8_9ENTE</name>
<dbReference type="PANTHER" id="PTHR46795">
    <property type="entry name" value="ABC TRANSPORTER PERMEASE-RELATED-RELATED"/>
    <property type="match status" value="1"/>
</dbReference>
<keyword evidence="5 6" id="KW-0472">Membrane</keyword>
<evidence type="ECO:0000256" key="4">
    <source>
        <dbReference type="ARBA" id="ARBA00022989"/>
    </source>
</evidence>
<feature type="transmembrane region" description="Helical" evidence="6">
    <location>
        <begin position="518"/>
        <end position="541"/>
    </location>
</feature>